<dbReference type="InterPro" id="IPR039424">
    <property type="entry name" value="SBP_5"/>
</dbReference>
<comment type="similarity">
    <text evidence="1">Belongs to the bacterial solute-binding protein 5 family.</text>
</comment>
<dbReference type="InterPro" id="IPR006311">
    <property type="entry name" value="TAT_signal"/>
</dbReference>
<protein>
    <submittedName>
        <fullName evidence="6">ABC transporter substrate-binding protein</fullName>
    </submittedName>
</protein>
<reference evidence="6" key="1">
    <citation type="submission" date="2022-04" db="EMBL/GenBank/DDBJ databases">
        <title>Diverse halophilic archaea isolated from saline environments.</title>
        <authorList>
            <person name="Cui H.-L."/>
        </authorList>
    </citation>
    <scope>NUCLEOTIDE SEQUENCE</scope>
    <source>
        <strain evidence="6">XZYJT40</strain>
    </source>
</reference>
<dbReference type="RefSeq" id="WP_248656528.1">
    <property type="nucleotide sequence ID" value="NZ_CP096658.1"/>
</dbReference>
<dbReference type="Pfam" id="PF00496">
    <property type="entry name" value="SBP_bac_5"/>
    <property type="match status" value="1"/>
</dbReference>
<evidence type="ECO:0000313" key="7">
    <source>
        <dbReference type="Proteomes" id="UP000830434"/>
    </source>
</evidence>
<dbReference type="PROSITE" id="PS51318">
    <property type="entry name" value="TAT"/>
    <property type="match status" value="1"/>
</dbReference>
<feature type="compositionally biased region" description="Gly residues" evidence="4">
    <location>
        <begin position="28"/>
        <end position="38"/>
    </location>
</feature>
<evidence type="ECO:0000313" key="6">
    <source>
        <dbReference type="EMBL" id="UPW02142.1"/>
    </source>
</evidence>
<dbReference type="GeneID" id="72189913"/>
<dbReference type="PANTHER" id="PTHR30290">
    <property type="entry name" value="PERIPLASMIC BINDING COMPONENT OF ABC TRANSPORTER"/>
    <property type="match status" value="1"/>
</dbReference>
<keyword evidence="2" id="KW-0813">Transport</keyword>
<organism evidence="6 7">
    <name type="scientific">Halorussus gelatinilyticus</name>
    <dbReference type="NCBI Taxonomy" id="2937524"/>
    <lineage>
        <taxon>Archaea</taxon>
        <taxon>Methanobacteriati</taxon>
        <taxon>Methanobacteriota</taxon>
        <taxon>Stenosarchaea group</taxon>
        <taxon>Halobacteria</taxon>
        <taxon>Halobacteriales</taxon>
        <taxon>Haladaptataceae</taxon>
        <taxon>Halorussus</taxon>
    </lineage>
</organism>
<dbReference type="KEGG" id="haxz:M0R88_08620"/>
<dbReference type="AlphaFoldDB" id="A0A8U0INV1"/>
<dbReference type="CDD" id="cd08493">
    <property type="entry name" value="PBP2_DppA_like"/>
    <property type="match status" value="1"/>
</dbReference>
<evidence type="ECO:0000256" key="2">
    <source>
        <dbReference type="ARBA" id="ARBA00022448"/>
    </source>
</evidence>
<dbReference type="EMBL" id="CP096658">
    <property type="protein sequence ID" value="UPW02142.1"/>
    <property type="molecule type" value="Genomic_DNA"/>
</dbReference>
<dbReference type="Gene3D" id="3.40.190.10">
    <property type="entry name" value="Periplasmic binding protein-like II"/>
    <property type="match status" value="1"/>
</dbReference>
<dbReference type="GO" id="GO:1904680">
    <property type="term" value="F:peptide transmembrane transporter activity"/>
    <property type="evidence" value="ECO:0007669"/>
    <property type="project" value="TreeGrafter"/>
</dbReference>
<dbReference type="GO" id="GO:0042597">
    <property type="term" value="C:periplasmic space"/>
    <property type="evidence" value="ECO:0007669"/>
    <property type="project" value="UniProtKB-ARBA"/>
</dbReference>
<proteinExistence type="inferred from homology"/>
<dbReference type="PROSITE" id="PS01040">
    <property type="entry name" value="SBP_BACTERIAL_5"/>
    <property type="match status" value="1"/>
</dbReference>
<dbReference type="GO" id="GO:0015833">
    <property type="term" value="P:peptide transport"/>
    <property type="evidence" value="ECO:0007669"/>
    <property type="project" value="TreeGrafter"/>
</dbReference>
<sequence length="580" mass="63242">MATDDSLKRRSFLKAAGGATAAATLAGCTGGGGEGDGTTTGTTETTSGTTEGGETDTTTTEESGSSGGTLTYARGADSGTLDFQNTTSGEVAKVTNQIYDSLIEFKPGKTSLKAGLATKWNVDGKTVSLTLREGVKFHNGDEFTAKDFVATYRRFVDEDYEHYPGKDYVSSYGPYSLGSWIKSVKKDGKYGVSITLKQQYAPILANLAMFCSKVHSLKAIKKYGTDLKSNPVGTGPFKFENWDQGNQRIRLSKNEEFWGEQNAKVGEVVFTAVGKNSTRAQTLVSGGADIVDGLGAQSSKIIEGSNKAELVSMPGINVGYMAFNMARVEAFRNKKVRQAISYAIDTKSLVNTIFKGIASQASQPIPESVMGYNPDLDPYGYKPDKAKKMLKEAGYDGLSFELSIMKNPRPYLPSPRQAAQLIKSNLGDVGVTVELNTMPWKAYLTYTENYKHDACFLGWMTDNGDPDNFYYALLHPGISRDAVPEGQDWADPSKHDNFNTLDVAAWANTEFMKLTEEAQTSYKTSERKPKYQQAGKIFHEEQPWVALDHTKTMRGVAKRVSGFEIAPIGGPFLKQVSLEK</sequence>
<keyword evidence="3" id="KW-0732">Signal</keyword>
<dbReference type="PANTHER" id="PTHR30290:SF9">
    <property type="entry name" value="OLIGOPEPTIDE-BINDING PROTEIN APPA"/>
    <property type="match status" value="1"/>
</dbReference>
<dbReference type="SUPFAM" id="SSF53850">
    <property type="entry name" value="Periplasmic binding protein-like II"/>
    <property type="match status" value="1"/>
</dbReference>
<dbReference type="GO" id="GO:0043190">
    <property type="term" value="C:ATP-binding cassette (ABC) transporter complex"/>
    <property type="evidence" value="ECO:0007669"/>
    <property type="project" value="InterPro"/>
</dbReference>
<feature type="compositionally biased region" description="Low complexity" evidence="4">
    <location>
        <begin position="39"/>
        <end position="49"/>
    </location>
</feature>
<gene>
    <name evidence="6" type="ORF">M0R88_08620</name>
</gene>
<evidence type="ECO:0000256" key="3">
    <source>
        <dbReference type="ARBA" id="ARBA00022729"/>
    </source>
</evidence>
<keyword evidence="7" id="KW-1185">Reference proteome</keyword>
<feature type="domain" description="Solute-binding protein family 5" evidence="5">
    <location>
        <begin position="113"/>
        <end position="477"/>
    </location>
</feature>
<dbReference type="InterPro" id="IPR030678">
    <property type="entry name" value="Peptide/Ni-bd"/>
</dbReference>
<dbReference type="InterPro" id="IPR000914">
    <property type="entry name" value="SBP_5_dom"/>
</dbReference>
<dbReference type="Gene3D" id="3.90.76.10">
    <property type="entry name" value="Dipeptide-binding Protein, Domain 1"/>
    <property type="match status" value="1"/>
</dbReference>
<evidence type="ECO:0000256" key="4">
    <source>
        <dbReference type="SAM" id="MobiDB-lite"/>
    </source>
</evidence>
<evidence type="ECO:0000259" key="5">
    <source>
        <dbReference type="Pfam" id="PF00496"/>
    </source>
</evidence>
<feature type="compositionally biased region" description="Low complexity" evidence="4">
    <location>
        <begin position="55"/>
        <end position="69"/>
    </location>
</feature>
<accession>A0A8U0INV1</accession>
<dbReference type="InterPro" id="IPR023765">
    <property type="entry name" value="SBP_5_CS"/>
</dbReference>
<dbReference type="Gene3D" id="3.10.105.10">
    <property type="entry name" value="Dipeptide-binding Protein, Domain 3"/>
    <property type="match status" value="1"/>
</dbReference>
<feature type="region of interest" description="Disordered" evidence="4">
    <location>
        <begin position="27"/>
        <end position="69"/>
    </location>
</feature>
<dbReference type="Proteomes" id="UP000830434">
    <property type="component" value="Chromosome"/>
</dbReference>
<dbReference type="PIRSF" id="PIRSF002741">
    <property type="entry name" value="MppA"/>
    <property type="match status" value="1"/>
</dbReference>
<name>A0A8U0INV1_9EURY</name>
<evidence type="ECO:0000256" key="1">
    <source>
        <dbReference type="ARBA" id="ARBA00005695"/>
    </source>
</evidence>